<organism evidence="2 3">
    <name type="scientific">Enterococcus faecium SD2A-2</name>
    <dbReference type="NCBI Taxonomy" id="1244154"/>
    <lineage>
        <taxon>Bacteria</taxon>
        <taxon>Bacillati</taxon>
        <taxon>Bacillota</taxon>
        <taxon>Bacilli</taxon>
        <taxon>Lactobacillales</taxon>
        <taxon>Enterococcaceae</taxon>
        <taxon>Enterococcus</taxon>
    </lineage>
</organism>
<dbReference type="EMBL" id="ATIT01000086">
    <property type="protein sequence ID" value="EPI12839.1"/>
    <property type="molecule type" value="Genomic_DNA"/>
</dbReference>
<protein>
    <submittedName>
        <fullName evidence="2">Uncharacterized protein</fullName>
    </submittedName>
</protein>
<evidence type="ECO:0000313" key="3">
    <source>
        <dbReference type="Proteomes" id="UP000014622"/>
    </source>
</evidence>
<comment type="caution">
    <text evidence="2">The sequence shown here is derived from an EMBL/GenBank/DDBJ whole genome shotgun (WGS) entry which is preliminary data.</text>
</comment>
<reference evidence="2 3" key="1">
    <citation type="submission" date="2013-06" db="EMBL/GenBank/DDBJ databases">
        <authorList>
            <person name="Weinstock G."/>
            <person name="Sodergren E."/>
            <person name="Lobos E.A."/>
            <person name="Fulton L."/>
            <person name="Fulton R."/>
            <person name="Courtney L."/>
            <person name="Fronick C."/>
            <person name="O'Laughlin M."/>
            <person name="Godfrey J."/>
            <person name="Wilson R.M."/>
            <person name="Miner T."/>
            <person name="Farmer C."/>
            <person name="Delehaunty K."/>
            <person name="Cordes M."/>
            <person name="Minx P."/>
            <person name="Tomlinson C."/>
            <person name="Chen J."/>
            <person name="Wollam A."/>
            <person name="Pepin K.H."/>
            <person name="Bhonagiri V."/>
            <person name="Zhang X."/>
            <person name="Warren W."/>
            <person name="Mitreva M."/>
            <person name="Mardis E.R."/>
            <person name="Wilson R.K."/>
        </authorList>
    </citation>
    <scope>NUCLEOTIDE SEQUENCE [LARGE SCALE GENOMIC DNA]</scope>
    <source>
        <strain evidence="2 3">SD2A-2</strain>
    </source>
</reference>
<feature type="transmembrane region" description="Helical" evidence="1">
    <location>
        <begin position="20"/>
        <end position="39"/>
    </location>
</feature>
<sequence>MCILLFNTHHFFIFFPSKKGVVFFDFIDFIVFKAILNFLQN</sequence>
<dbReference type="AlphaFoldDB" id="A0AB73A9H3"/>
<evidence type="ECO:0000313" key="2">
    <source>
        <dbReference type="EMBL" id="EPI12839.1"/>
    </source>
</evidence>
<keyword evidence="1" id="KW-1133">Transmembrane helix</keyword>
<accession>A0AB73A9H3</accession>
<gene>
    <name evidence="2" type="ORF">D356_01429</name>
</gene>
<dbReference type="Proteomes" id="UP000014622">
    <property type="component" value="Unassembled WGS sequence"/>
</dbReference>
<proteinExistence type="predicted"/>
<evidence type="ECO:0000256" key="1">
    <source>
        <dbReference type="SAM" id="Phobius"/>
    </source>
</evidence>
<keyword evidence="1" id="KW-0472">Membrane</keyword>
<keyword evidence="1" id="KW-0812">Transmembrane</keyword>
<name>A0AB73A9H3_ENTFC</name>